<keyword evidence="1" id="KW-0812">Transmembrane</keyword>
<evidence type="ECO:0000313" key="2">
    <source>
        <dbReference type="EMBL" id="CCJ33924.1"/>
    </source>
</evidence>
<dbReference type="Pfam" id="PF12822">
    <property type="entry name" value="ECF_trnsprt"/>
    <property type="match status" value="1"/>
</dbReference>
<reference evidence="2 3" key="1">
    <citation type="journal article" date="2011" name="J. Bacteriol.">
        <title>Draft genome sequence of Caloramator australicus strain RC3T, a thermoanaerobe from the Great Artesian Basin of Australia.</title>
        <authorList>
            <person name="Ogg C.D."/>
            <person name="Patel B.K.C."/>
        </authorList>
    </citation>
    <scope>NUCLEOTIDE SEQUENCE [LARGE SCALE GENOMIC DNA]</scope>
    <source>
        <strain evidence="2 3">RC3</strain>
    </source>
</reference>
<dbReference type="AlphaFoldDB" id="I7KVA0"/>
<dbReference type="OrthoDB" id="5431035at2"/>
<feature type="transmembrane region" description="Helical" evidence="1">
    <location>
        <begin position="72"/>
        <end position="91"/>
    </location>
</feature>
<keyword evidence="1" id="KW-1133">Transmembrane helix</keyword>
<keyword evidence="1" id="KW-0472">Membrane</keyword>
<dbReference type="eggNOG" id="ENOG50332KJ">
    <property type="taxonomic scope" value="Bacteria"/>
</dbReference>
<dbReference type="RefSeq" id="WP_008909182.1">
    <property type="nucleotide sequence ID" value="NZ_CAKP01000096.1"/>
</dbReference>
<evidence type="ECO:0000313" key="3">
    <source>
        <dbReference type="Proteomes" id="UP000007652"/>
    </source>
</evidence>
<evidence type="ECO:0000256" key="1">
    <source>
        <dbReference type="SAM" id="Phobius"/>
    </source>
</evidence>
<dbReference type="Gene3D" id="1.10.1760.20">
    <property type="match status" value="1"/>
</dbReference>
<dbReference type="Proteomes" id="UP000007652">
    <property type="component" value="Unassembled WGS sequence"/>
</dbReference>
<gene>
    <name evidence="2" type="ORF">CAAU_1840</name>
</gene>
<feature type="transmembrane region" description="Helical" evidence="1">
    <location>
        <begin position="132"/>
        <end position="158"/>
    </location>
</feature>
<organism evidence="2 3">
    <name type="scientific">Caloramator australicus RC3</name>
    <dbReference type="NCBI Taxonomy" id="857293"/>
    <lineage>
        <taxon>Bacteria</taxon>
        <taxon>Bacillati</taxon>
        <taxon>Bacillota</taxon>
        <taxon>Clostridia</taxon>
        <taxon>Eubacteriales</taxon>
        <taxon>Clostridiaceae</taxon>
        <taxon>Caloramator</taxon>
    </lineage>
</organism>
<dbReference type="GO" id="GO:0022857">
    <property type="term" value="F:transmembrane transporter activity"/>
    <property type="evidence" value="ECO:0007669"/>
    <property type="project" value="InterPro"/>
</dbReference>
<protein>
    <submittedName>
        <fullName evidence="2">Substrate-specific component CblT of predicted B12-regulated ECF transporter for dimethylbenzimidazole</fullName>
    </submittedName>
</protein>
<dbReference type="InterPro" id="IPR024529">
    <property type="entry name" value="ECF_trnsprt_substrate-spec"/>
</dbReference>
<proteinExistence type="predicted"/>
<name>I7KVA0_9CLOT</name>
<keyword evidence="3" id="KW-1185">Reference proteome</keyword>
<dbReference type="EMBL" id="CAKP01000096">
    <property type="protein sequence ID" value="CCJ33924.1"/>
    <property type="molecule type" value="Genomic_DNA"/>
</dbReference>
<feature type="transmembrane region" description="Helical" evidence="1">
    <location>
        <begin position="103"/>
        <end position="126"/>
    </location>
</feature>
<accession>I7KVA0</accession>
<feature type="transmembrane region" description="Helical" evidence="1">
    <location>
        <begin position="12"/>
        <end position="30"/>
    </location>
</feature>
<dbReference type="STRING" id="857293.CAAU_1840"/>
<feature type="transmembrane region" description="Helical" evidence="1">
    <location>
        <begin position="42"/>
        <end position="66"/>
    </location>
</feature>
<sequence length="165" mass="18000">MKNVKEFNVKTVTYMAILIALSFIGSLIKIQGSIAFDSMPGYFAAIILGPYLGGIVALLGHLLTAITSGFPLTIPMHIIIALEMFVFAYVFSITYKRYNPYIATGIVTILNGPIAALIASAISILFKLPLNGWPLFYAVVIPLTIASFLNSLIAVLIYRVIKQKL</sequence>
<comment type="caution">
    <text evidence="2">The sequence shown here is derived from an EMBL/GenBank/DDBJ whole genome shotgun (WGS) entry which is preliminary data.</text>
</comment>